<evidence type="ECO:0000313" key="1">
    <source>
        <dbReference type="EMBL" id="OGC49589.1"/>
    </source>
</evidence>
<accession>A0A1F4UXC0</accession>
<proteinExistence type="predicted"/>
<protein>
    <recommendedName>
        <fullName evidence="3">Transglutaminase-like domain-containing protein</fullName>
    </recommendedName>
</protein>
<sequence>MLKDYFAVLSEKELAVIKILNTPEKIQKYIDNEIDYDPYREDRSVQEVLRDKKAECYNGALLAVACLLYHGFKSSIIELLPRNDEEHILCLYKSGEKYGSIAQSKFLGLKSRNPMYMSVRDLVVSYMEFYFAFDGRFSLMSYTNLIPLGKYKYEWLTSGQIVSKMSKDLRNFKHNYLVNPDDPFYYVSRERFWKEILKVPKETLIPDEYLPKPKKFK</sequence>
<organism evidence="1 2">
    <name type="scientific">candidate division WWE3 bacterium RBG_16_37_10</name>
    <dbReference type="NCBI Taxonomy" id="1802610"/>
    <lineage>
        <taxon>Bacteria</taxon>
        <taxon>Katanobacteria</taxon>
    </lineage>
</organism>
<evidence type="ECO:0008006" key="3">
    <source>
        <dbReference type="Google" id="ProtNLM"/>
    </source>
</evidence>
<dbReference type="Proteomes" id="UP000177371">
    <property type="component" value="Unassembled WGS sequence"/>
</dbReference>
<evidence type="ECO:0000313" key="2">
    <source>
        <dbReference type="Proteomes" id="UP000177371"/>
    </source>
</evidence>
<gene>
    <name evidence="1" type="ORF">A2W32_05465</name>
</gene>
<name>A0A1F4UXC0_UNCKA</name>
<comment type="caution">
    <text evidence="1">The sequence shown here is derived from an EMBL/GenBank/DDBJ whole genome shotgun (WGS) entry which is preliminary data.</text>
</comment>
<dbReference type="AlphaFoldDB" id="A0A1F4UXC0"/>
<reference evidence="1 2" key="1">
    <citation type="journal article" date="2016" name="Nat. Commun.">
        <title>Thousands of microbial genomes shed light on interconnected biogeochemical processes in an aquifer system.</title>
        <authorList>
            <person name="Anantharaman K."/>
            <person name="Brown C.T."/>
            <person name="Hug L.A."/>
            <person name="Sharon I."/>
            <person name="Castelle C.J."/>
            <person name="Probst A.J."/>
            <person name="Thomas B.C."/>
            <person name="Singh A."/>
            <person name="Wilkins M.J."/>
            <person name="Karaoz U."/>
            <person name="Brodie E.L."/>
            <person name="Williams K.H."/>
            <person name="Hubbard S.S."/>
            <person name="Banfield J.F."/>
        </authorList>
    </citation>
    <scope>NUCLEOTIDE SEQUENCE [LARGE SCALE GENOMIC DNA]</scope>
</reference>
<dbReference type="EMBL" id="MEUT01000048">
    <property type="protein sequence ID" value="OGC49589.1"/>
    <property type="molecule type" value="Genomic_DNA"/>
</dbReference>